<name>A0A0U1NYU9_9BACI</name>
<dbReference type="AlphaFoldDB" id="A0A0U1NYU9"/>
<evidence type="ECO:0000313" key="2">
    <source>
        <dbReference type="Proteomes" id="UP000199087"/>
    </source>
</evidence>
<dbReference type="EMBL" id="CVRB01000003">
    <property type="protein sequence ID" value="CRK83204.1"/>
    <property type="molecule type" value="Genomic_DNA"/>
</dbReference>
<dbReference type="GO" id="GO:0016829">
    <property type="term" value="F:lyase activity"/>
    <property type="evidence" value="ECO:0007669"/>
    <property type="project" value="UniProtKB-KW"/>
</dbReference>
<reference evidence="2" key="1">
    <citation type="submission" date="2015-05" db="EMBL/GenBank/DDBJ databases">
        <authorList>
            <person name="Urmite Genomes"/>
        </authorList>
    </citation>
    <scope>NUCLEOTIDE SEQUENCE [LARGE SCALE GENOMIC DNA]</scope>
    <source>
        <strain evidence="2">LF1</strain>
    </source>
</reference>
<sequence length="159" mass="17198" precursor="true">MRINLLSSFAAGILITTTICSAVYIFDKGNTAKTSEKIIVKQTNAQPSETDMKNKLSSVGYVVQTKDEYDKTINDAKAAAQKGAAPDPNKPVSKVVLNVSNGMTSIDIGRALQKANIVPDAYAFSKDIEGKGLQKKLRPGIYEVDSSMTYDQVVSTIFK</sequence>
<protein>
    <submittedName>
        <fullName evidence="1">Aminodeoxychorismate lyase</fullName>
    </submittedName>
</protein>
<dbReference type="Gene3D" id="3.30.1490.480">
    <property type="entry name" value="Endolytic murein transglycosylase"/>
    <property type="match status" value="1"/>
</dbReference>
<keyword evidence="1" id="KW-0456">Lyase</keyword>
<gene>
    <name evidence="1" type="ORF">BN000_03164</name>
</gene>
<dbReference type="RefSeq" id="WP_176699821.1">
    <property type="nucleotide sequence ID" value="NZ_CVRB01000003.1"/>
</dbReference>
<dbReference type="STRING" id="1499688.BN000_03164"/>
<dbReference type="Proteomes" id="UP000199087">
    <property type="component" value="Unassembled WGS sequence"/>
</dbReference>
<proteinExistence type="predicted"/>
<accession>A0A0U1NYU9</accession>
<keyword evidence="2" id="KW-1185">Reference proteome</keyword>
<evidence type="ECO:0000313" key="1">
    <source>
        <dbReference type="EMBL" id="CRK83204.1"/>
    </source>
</evidence>
<organism evidence="1 2">
    <name type="scientific">Neobacillus massiliamazoniensis</name>
    <dbReference type="NCBI Taxonomy" id="1499688"/>
    <lineage>
        <taxon>Bacteria</taxon>
        <taxon>Bacillati</taxon>
        <taxon>Bacillota</taxon>
        <taxon>Bacilli</taxon>
        <taxon>Bacillales</taxon>
        <taxon>Bacillaceae</taxon>
        <taxon>Neobacillus</taxon>
    </lineage>
</organism>